<evidence type="ECO:0000256" key="5">
    <source>
        <dbReference type="SAM" id="MobiDB-lite"/>
    </source>
</evidence>
<feature type="region of interest" description="Disordered" evidence="5">
    <location>
        <begin position="35"/>
        <end position="112"/>
    </location>
</feature>
<keyword evidence="9" id="KW-1185">Reference proteome</keyword>
<evidence type="ECO:0000313" key="8">
    <source>
        <dbReference type="EMBL" id="KAL2621591.1"/>
    </source>
</evidence>
<evidence type="ECO:0000256" key="3">
    <source>
        <dbReference type="ARBA" id="ARBA00018111"/>
    </source>
</evidence>
<accession>A0ABD1Y4B1</accession>
<comment type="caution">
    <text evidence="8">The sequence shown here is derived from an EMBL/GenBank/DDBJ whole genome shotgun (WGS) entry which is preliminary data.</text>
</comment>
<dbReference type="GO" id="GO:0005737">
    <property type="term" value="C:cytoplasm"/>
    <property type="evidence" value="ECO:0007669"/>
    <property type="project" value="UniProtKB-SubCell"/>
</dbReference>
<dbReference type="AlphaFoldDB" id="A0ABD1Y4B1"/>
<evidence type="ECO:0000256" key="4">
    <source>
        <dbReference type="ARBA" id="ARBA00022490"/>
    </source>
</evidence>
<feature type="compositionally biased region" description="Low complexity" evidence="5">
    <location>
        <begin position="37"/>
        <end position="52"/>
    </location>
</feature>
<feature type="domain" description="RecX first three-helical" evidence="7">
    <location>
        <begin position="175"/>
        <end position="214"/>
    </location>
</feature>
<organism evidence="8 9">
    <name type="scientific">Riccia fluitans</name>
    <dbReference type="NCBI Taxonomy" id="41844"/>
    <lineage>
        <taxon>Eukaryota</taxon>
        <taxon>Viridiplantae</taxon>
        <taxon>Streptophyta</taxon>
        <taxon>Embryophyta</taxon>
        <taxon>Marchantiophyta</taxon>
        <taxon>Marchantiopsida</taxon>
        <taxon>Marchantiidae</taxon>
        <taxon>Marchantiales</taxon>
        <taxon>Ricciaceae</taxon>
        <taxon>Riccia</taxon>
    </lineage>
</organism>
<protein>
    <recommendedName>
        <fullName evidence="3">Regulatory protein RecX</fullName>
    </recommendedName>
</protein>
<dbReference type="Pfam" id="PF02631">
    <property type="entry name" value="RecX_HTH2"/>
    <property type="match status" value="1"/>
</dbReference>
<feature type="compositionally biased region" description="Basic and acidic residues" evidence="5">
    <location>
        <begin position="77"/>
        <end position="104"/>
    </location>
</feature>
<dbReference type="InterPro" id="IPR053926">
    <property type="entry name" value="RecX_HTH_1st"/>
</dbReference>
<proteinExistence type="inferred from homology"/>
<dbReference type="Gene3D" id="1.10.10.10">
    <property type="entry name" value="Winged helix-like DNA-binding domain superfamily/Winged helix DNA-binding domain"/>
    <property type="match status" value="2"/>
</dbReference>
<feature type="domain" description="RecX second three-helical" evidence="6">
    <location>
        <begin position="221"/>
        <end position="262"/>
    </location>
</feature>
<evidence type="ECO:0000256" key="2">
    <source>
        <dbReference type="ARBA" id="ARBA00009695"/>
    </source>
</evidence>
<dbReference type="Proteomes" id="UP001605036">
    <property type="component" value="Unassembled WGS sequence"/>
</dbReference>
<dbReference type="PANTHER" id="PTHR33602:SF1">
    <property type="entry name" value="REGULATORY PROTEIN RECX FAMILY PROTEIN"/>
    <property type="match status" value="1"/>
</dbReference>
<dbReference type="Pfam" id="PF21982">
    <property type="entry name" value="RecX_HTH1"/>
    <property type="match status" value="1"/>
</dbReference>
<sequence>MDGIKSSSQAQMASWKGFVRLQVKRCTLAHSHCRVPSGSSLALSRQMSSSSLPERYIPKKSARENTLGAEVGGNSQETRKAESYDPESGRSRARRILQDNRESSVDNSADIRSLRSENLRERHARNFQGVEPRMLKKLQLPDGEKAPFGSDISNFVRNGNIRKRLMQHKDAEQAAKDYCISLLALAPQPEAKLRAKMTKKNFPSDIVDAVMADLQNCGLQSDQEYAEIFARSRWNGNAWGPSRIKFELLRRGVSKENVEAGLIHVFSQSEGADEVGQDEDERGRWGMSQKVVEQLISQARQRWSQGSRFLAHQGI</sequence>
<evidence type="ECO:0000259" key="6">
    <source>
        <dbReference type="Pfam" id="PF02631"/>
    </source>
</evidence>
<evidence type="ECO:0000259" key="7">
    <source>
        <dbReference type="Pfam" id="PF21982"/>
    </source>
</evidence>
<evidence type="ECO:0000313" key="9">
    <source>
        <dbReference type="Proteomes" id="UP001605036"/>
    </source>
</evidence>
<evidence type="ECO:0000256" key="1">
    <source>
        <dbReference type="ARBA" id="ARBA00004496"/>
    </source>
</evidence>
<dbReference type="EMBL" id="JBHFFA010000006">
    <property type="protein sequence ID" value="KAL2621591.1"/>
    <property type="molecule type" value="Genomic_DNA"/>
</dbReference>
<keyword evidence="4" id="KW-0963">Cytoplasm</keyword>
<comment type="subcellular location">
    <subcellularLocation>
        <location evidence="1">Cytoplasm</location>
    </subcellularLocation>
</comment>
<gene>
    <name evidence="8" type="ORF">R1flu_001796</name>
</gene>
<dbReference type="PANTHER" id="PTHR33602">
    <property type="entry name" value="REGULATORY PROTEIN RECX FAMILY PROTEIN"/>
    <property type="match status" value="1"/>
</dbReference>
<dbReference type="InterPro" id="IPR053924">
    <property type="entry name" value="RecX_HTH_2nd"/>
</dbReference>
<dbReference type="InterPro" id="IPR036388">
    <property type="entry name" value="WH-like_DNA-bd_sf"/>
</dbReference>
<reference evidence="8 9" key="1">
    <citation type="submission" date="2024-09" db="EMBL/GenBank/DDBJ databases">
        <title>Chromosome-scale assembly of Riccia fluitans.</title>
        <authorList>
            <person name="Paukszto L."/>
            <person name="Sawicki J."/>
            <person name="Karawczyk K."/>
            <person name="Piernik-Szablinska J."/>
            <person name="Szczecinska M."/>
            <person name="Mazdziarz M."/>
        </authorList>
    </citation>
    <scope>NUCLEOTIDE SEQUENCE [LARGE SCALE GENOMIC DNA]</scope>
    <source>
        <strain evidence="8">Rf_01</strain>
        <tissue evidence="8">Aerial parts of the thallus</tissue>
    </source>
</reference>
<dbReference type="InterPro" id="IPR003783">
    <property type="entry name" value="Regulatory_RecX"/>
</dbReference>
<comment type="similarity">
    <text evidence="2">Belongs to the RecX family.</text>
</comment>
<name>A0ABD1Y4B1_9MARC</name>